<sequence>MAYRRTPRRLEPELAHVHKGFPLNITFTGSSDARLPLDQTWSSYVRAVIEPTGPLSPTVYWRRRLAAIGAALVTLLVVIWIVGMFGSDAETTQPTNAAAASSSNPPPSLSESPAAASSSSTTPPPSPTETTPPPPPPGPPQPCPDDVIGVVAKANKPFYTIGDQPELSMDVVNTGPVPCIRDIGRQHRELTVLTADGATVLWSSNHCLSAVGTETRVMQPKETFNYGTKWAGSTSKPGCGAHTRVGPGDYLLVAKLAGKASSPTVFRLEH</sequence>
<feature type="compositionally biased region" description="Pro residues" evidence="1">
    <location>
        <begin position="122"/>
        <end position="143"/>
    </location>
</feature>
<feature type="transmembrane region" description="Helical" evidence="2">
    <location>
        <begin position="65"/>
        <end position="86"/>
    </location>
</feature>
<dbReference type="EMBL" id="FNET01000009">
    <property type="protein sequence ID" value="SDL16129.1"/>
    <property type="molecule type" value="Genomic_DNA"/>
</dbReference>
<evidence type="ECO:0000313" key="3">
    <source>
        <dbReference type="EMBL" id="SDL16129.1"/>
    </source>
</evidence>
<proteinExistence type="predicted"/>
<accession>A0A1G9HT51</accession>
<evidence type="ECO:0000256" key="1">
    <source>
        <dbReference type="SAM" id="MobiDB-lite"/>
    </source>
</evidence>
<keyword evidence="2" id="KW-0472">Membrane</keyword>
<dbReference type="AlphaFoldDB" id="A0A1G9HT51"/>
<dbReference type="Proteomes" id="UP000199682">
    <property type="component" value="Unassembled WGS sequence"/>
</dbReference>
<feature type="region of interest" description="Disordered" evidence="1">
    <location>
        <begin position="95"/>
        <end position="146"/>
    </location>
</feature>
<organism evidence="3 4">
    <name type="scientific">Lentzea albidocapillata subsp. violacea</name>
    <dbReference type="NCBI Taxonomy" id="128104"/>
    <lineage>
        <taxon>Bacteria</taxon>
        <taxon>Bacillati</taxon>
        <taxon>Actinomycetota</taxon>
        <taxon>Actinomycetes</taxon>
        <taxon>Pseudonocardiales</taxon>
        <taxon>Pseudonocardiaceae</taxon>
        <taxon>Lentzea</taxon>
    </lineage>
</organism>
<keyword evidence="2" id="KW-1133">Transmembrane helix</keyword>
<evidence type="ECO:0000313" key="4">
    <source>
        <dbReference type="Proteomes" id="UP000199682"/>
    </source>
</evidence>
<protein>
    <submittedName>
        <fullName evidence="3">Uncharacterized protein</fullName>
    </submittedName>
</protein>
<keyword evidence="2" id="KW-0812">Transmembrane</keyword>
<gene>
    <name evidence="3" type="ORF">SAMN04488074_109160</name>
</gene>
<reference evidence="4" key="1">
    <citation type="submission" date="2016-10" db="EMBL/GenBank/DDBJ databases">
        <authorList>
            <person name="Varghese N."/>
            <person name="Submissions S."/>
        </authorList>
    </citation>
    <scope>NUCLEOTIDE SEQUENCE [LARGE SCALE GENOMIC DNA]</scope>
    <source>
        <strain evidence="4">DSM 44796</strain>
    </source>
</reference>
<name>A0A1G9HT51_9PSEU</name>
<feature type="compositionally biased region" description="Low complexity" evidence="1">
    <location>
        <begin position="95"/>
        <end position="121"/>
    </location>
</feature>
<evidence type="ECO:0000256" key="2">
    <source>
        <dbReference type="SAM" id="Phobius"/>
    </source>
</evidence>